<dbReference type="GO" id="GO:0006307">
    <property type="term" value="P:DNA alkylation repair"/>
    <property type="evidence" value="ECO:0007669"/>
    <property type="project" value="InterPro"/>
</dbReference>
<dbReference type="GO" id="GO:0016705">
    <property type="term" value="F:oxidoreductase activity, acting on paired donors, with incorporation or reduction of molecular oxygen"/>
    <property type="evidence" value="ECO:0007669"/>
    <property type="project" value="UniProtKB-ARBA"/>
</dbReference>
<name>E8M692_PHOS4</name>
<gene>
    <name evidence="10" type="ORF">VISI1226_00715</name>
</gene>
<comment type="caution">
    <text evidence="10">The sequence shown here is derived from an EMBL/GenBank/DDBJ whole genome shotgun (WGS) entry which is preliminary data.</text>
</comment>
<proteinExistence type="predicted"/>
<keyword evidence="7" id="KW-0408">Iron</keyword>
<keyword evidence="2" id="KW-0479">Metal-binding</keyword>
<dbReference type="InterPro" id="IPR037151">
    <property type="entry name" value="AlkB-like_sf"/>
</dbReference>
<dbReference type="GeneID" id="95569117"/>
<evidence type="ECO:0000256" key="3">
    <source>
        <dbReference type="ARBA" id="ARBA00022763"/>
    </source>
</evidence>
<feature type="domain" description="Fe2OG dioxygenase" evidence="9">
    <location>
        <begin position="97"/>
        <end position="194"/>
    </location>
</feature>
<keyword evidence="3" id="KW-0227">DNA damage</keyword>
<dbReference type="FunFam" id="2.60.120.590:FF:000004">
    <property type="entry name" value="DNA oxidative demethylase ALKBH2"/>
    <property type="match status" value="1"/>
</dbReference>
<dbReference type="Proteomes" id="UP000006228">
    <property type="component" value="Unassembled WGS sequence"/>
</dbReference>
<dbReference type="PANTHER" id="PTHR31212">
    <property type="entry name" value="ALPHA-KETOGLUTARATE-DEPENDENT DIOXYGENASE ALKB HOMOLOG 3"/>
    <property type="match status" value="1"/>
</dbReference>
<evidence type="ECO:0000256" key="1">
    <source>
        <dbReference type="ARBA" id="ARBA00001954"/>
    </source>
</evidence>
<dbReference type="GO" id="GO:0032451">
    <property type="term" value="F:demethylase activity"/>
    <property type="evidence" value="ECO:0007669"/>
    <property type="project" value="UniProtKB-ARBA"/>
</dbReference>
<accession>E8M692</accession>
<evidence type="ECO:0000256" key="5">
    <source>
        <dbReference type="ARBA" id="ARBA00022964"/>
    </source>
</evidence>
<evidence type="ECO:0000256" key="6">
    <source>
        <dbReference type="ARBA" id="ARBA00023002"/>
    </source>
</evidence>
<comment type="cofactor">
    <cofactor evidence="1">
        <name>Fe(2+)</name>
        <dbReference type="ChEBI" id="CHEBI:29033"/>
    </cofactor>
</comment>
<evidence type="ECO:0000256" key="7">
    <source>
        <dbReference type="ARBA" id="ARBA00023004"/>
    </source>
</evidence>
<dbReference type="InterPro" id="IPR027450">
    <property type="entry name" value="AlkB-like"/>
</dbReference>
<evidence type="ECO:0000256" key="4">
    <source>
        <dbReference type="ARBA" id="ARBA00022842"/>
    </source>
</evidence>
<evidence type="ECO:0000313" key="10">
    <source>
        <dbReference type="EMBL" id="EGA70542.1"/>
    </source>
</evidence>
<keyword evidence="5" id="KW-0223">Dioxygenase</keyword>
<evidence type="ECO:0000259" key="9">
    <source>
        <dbReference type="PROSITE" id="PS51471"/>
    </source>
</evidence>
<dbReference type="PROSITE" id="PS51471">
    <property type="entry name" value="FE2OG_OXY"/>
    <property type="match status" value="1"/>
</dbReference>
<dbReference type="AlphaFoldDB" id="E8M692"/>
<dbReference type="EMBL" id="AEVT01000058">
    <property type="protein sequence ID" value="EGA70542.1"/>
    <property type="molecule type" value="Genomic_DNA"/>
</dbReference>
<evidence type="ECO:0000313" key="11">
    <source>
        <dbReference type="Proteomes" id="UP000006228"/>
    </source>
</evidence>
<sequence>MAIEQGRWVSIPDGLLYWDPNFISKKESDQLFTTLHQDIKWRCDQITLFGQRHFIPRLQCWYGDGPYCYSNLTMQPEAWLNPLIELKSRCEQITDSPLNCVLANLYRDGNDSNGWHADNEPELGEQPIIASLSFGETRRFHLKHRQTKQKISFDLTPGSLLIMAGETQKYWLHTVPKTKKPKQARINLTYRFLHA</sequence>
<keyword evidence="8" id="KW-0234">DNA repair</keyword>
<dbReference type="PANTHER" id="PTHR31212:SF4">
    <property type="entry name" value="ALPHA-KETOGLUTARATE-DEPENDENT DIOXYGENASE ALKB HOMOLOG 3"/>
    <property type="match status" value="1"/>
</dbReference>
<protein>
    <recommendedName>
        <fullName evidence="9">Fe2OG dioxygenase domain-containing protein</fullName>
    </recommendedName>
</protein>
<dbReference type="InterPro" id="IPR005123">
    <property type="entry name" value="Oxoglu/Fe-dep_dioxygenase_dom"/>
</dbReference>
<evidence type="ECO:0000256" key="8">
    <source>
        <dbReference type="ARBA" id="ARBA00023204"/>
    </source>
</evidence>
<organism evidence="10 11">
    <name type="scientific">Vibrio sinaloensis DSM 21326</name>
    <dbReference type="NCBI Taxonomy" id="945550"/>
    <lineage>
        <taxon>Bacteria</taxon>
        <taxon>Pseudomonadati</taxon>
        <taxon>Pseudomonadota</taxon>
        <taxon>Gammaproteobacteria</taxon>
        <taxon>Vibrionales</taxon>
        <taxon>Vibrionaceae</taxon>
        <taxon>Vibrio</taxon>
        <taxon>Vibrio oreintalis group</taxon>
    </lineage>
</organism>
<dbReference type="InterPro" id="IPR032854">
    <property type="entry name" value="ALKBH3"/>
</dbReference>
<dbReference type="GO" id="GO:0016787">
    <property type="term" value="F:hydrolase activity"/>
    <property type="evidence" value="ECO:0007669"/>
    <property type="project" value="UniProtKB-ARBA"/>
</dbReference>
<keyword evidence="6" id="KW-0560">Oxidoreductase</keyword>
<dbReference type="GO" id="GO:0051213">
    <property type="term" value="F:dioxygenase activity"/>
    <property type="evidence" value="ECO:0007669"/>
    <property type="project" value="UniProtKB-KW"/>
</dbReference>
<dbReference type="OrthoDB" id="190276at2"/>
<dbReference type="Gene3D" id="2.60.120.590">
    <property type="entry name" value="Alpha-ketoglutarate-dependent dioxygenase AlkB-like"/>
    <property type="match status" value="1"/>
</dbReference>
<reference evidence="10 11" key="1">
    <citation type="journal article" date="2012" name="Int. J. Syst. Evol. Microbiol.">
        <title>Vibrio caribbeanicus sp. nov., isolated from the marine sponge Scleritoderma cyanea.</title>
        <authorList>
            <person name="Hoffmann M."/>
            <person name="Monday S.R."/>
            <person name="Allard M.W."/>
            <person name="Strain E.A."/>
            <person name="Whittaker P."/>
            <person name="Naum M."/>
            <person name="McCarthy P.J."/>
            <person name="Lopez J.V."/>
            <person name="Fischer M."/>
            <person name="Brown E.W."/>
        </authorList>
    </citation>
    <scope>NUCLEOTIDE SEQUENCE [LARGE SCALE GENOMIC DNA]</scope>
    <source>
        <strain evidence="11">DSMZ 21326</strain>
    </source>
</reference>
<dbReference type="GO" id="GO:0140097">
    <property type="term" value="F:catalytic activity, acting on DNA"/>
    <property type="evidence" value="ECO:0007669"/>
    <property type="project" value="UniProtKB-ARBA"/>
</dbReference>
<evidence type="ECO:0000256" key="2">
    <source>
        <dbReference type="ARBA" id="ARBA00022723"/>
    </source>
</evidence>
<dbReference type="RefSeq" id="WP_008076530.1">
    <property type="nucleotide sequence ID" value="NZ_AEVT01000058.1"/>
</dbReference>
<dbReference type="GO" id="GO:0046872">
    <property type="term" value="F:metal ion binding"/>
    <property type="evidence" value="ECO:0007669"/>
    <property type="project" value="UniProtKB-KW"/>
</dbReference>
<dbReference type="Pfam" id="PF13532">
    <property type="entry name" value="2OG-FeII_Oxy_2"/>
    <property type="match status" value="1"/>
</dbReference>
<dbReference type="eggNOG" id="COG3145">
    <property type="taxonomic scope" value="Bacteria"/>
</dbReference>
<dbReference type="SUPFAM" id="SSF51197">
    <property type="entry name" value="Clavaminate synthase-like"/>
    <property type="match status" value="1"/>
</dbReference>
<keyword evidence="4" id="KW-0460">Magnesium</keyword>